<feature type="region of interest" description="Disordered" evidence="1">
    <location>
        <begin position="26"/>
        <end position="63"/>
    </location>
</feature>
<feature type="transmembrane region" description="Helical" evidence="2">
    <location>
        <begin position="154"/>
        <end position="173"/>
    </location>
</feature>
<dbReference type="Proteomes" id="UP000239340">
    <property type="component" value="Chromosome"/>
</dbReference>
<feature type="transmembrane region" description="Helical" evidence="2">
    <location>
        <begin position="583"/>
        <end position="603"/>
    </location>
</feature>
<evidence type="ECO:0000256" key="2">
    <source>
        <dbReference type="SAM" id="Phobius"/>
    </source>
</evidence>
<feature type="transmembrane region" description="Helical" evidence="2">
    <location>
        <begin position="555"/>
        <end position="576"/>
    </location>
</feature>
<feature type="transmembrane region" description="Helical" evidence="2">
    <location>
        <begin position="529"/>
        <end position="549"/>
    </location>
</feature>
<feature type="transmembrane region" description="Helical" evidence="2">
    <location>
        <begin position="429"/>
        <end position="451"/>
    </location>
</feature>
<feature type="transmembrane region" description="Helical" evidence="2">
    <location>
        <begin position="300"/>
        <end position="320"/>
    </location>
</feature>
<feature type="transmembrane region" description="Helical" evidence="2">
    <location>
        <begin position="404"/>
        <end position="423"/>
    </location>
</feature>
<protein>
    <submittedName>
        <fullName evidence="3">Uncharacterized protein</fullName>
    </submittedName>
</protein>
<feature type="transmembrane region" description="Helical" evidence="2">
    <location>
        <begin position="500"/>
        <end position="522"/>
    </location>
</feature>
<evidence type="ECO:0000313" key="3">
    <source>
        <dbReference type="EMBL" id="AUX76249.1"/>
    </source>
</evidence>
<reference evidence="3 4" key="1">
    <citation type="submission" date="2017-10" db="EMBL/GenBank/DDBJ databases">
        <title>Analysis of the genome sequences of Rhizobium populations associated to common bean (phaseolus vulgaris).</title>
        <authorList>
            <person name="Bustos P."/>
            <person name="Santamaria R.I."/>
            <person name="Miranda-Sanchez F."/>
            <person name="Perez-Carrascal O."/>
            <person name="Juarez S."/>
            <person name="Lozano L."/>
            <person name="Martinez-Flores I."/>
            <person name="Vinuesa P."/>
            <person name="Martinez-Romero E."/>
            <person name="Cevallos M.A."/>
            <person name="Romero D."/>
            <person name="Davila G."/>
            <person name="Gonzalez V."/>
        </authorList>
    </citation>
    <scope>NUCLEOTIDE SEQUENCE [LARGE SCALE GENOMIC DNA]</scope>
    <source>
        <strain evidence="3 4">NXT3</strain>
    </source>
</reference>
<accession>A0A2L0H647</accession>
<proteinExistence type="predicted"/>
<keyword evidence="2" id="KW-0812">Transmembrane</keyword>
<sequence length="753" mass="82648">MGPLARRIEKAQKQLDNAAQRLREIDNGLALTVPGVQDEGPDKAPPPPRGRRRRGATVEGLEASHRQARAVITETPAAVAEKTSADRPGERKAEGAVAAAAVADRTDEIRASVYELVTELARTPPAVELAVAGGATEHRALEAVSRTADVVEKAYVAVALALLAAAILLWKLSLPTIDPNRMTDLGLVSILPPAFYLSLVLLCTGFAWQVAYRCVNSVLPYLYLVALIFILHATPPILYQTLRYSWAWKHLGIVDYIQRHGTVDPAASFLSAYHNWPGLFVVTAWIADLFDARPIDLASVLQFTPVALNIALLAVFLWLLESFTEDKRLLLTAGWFFVAANWIGQDYFSPQGITFLLYLVLLGLFLGPLRQNGSKVARRHPRLLKSLGPAAFSVGLKSKEVGQLPCALFAALAMVTILAIAVTHQLTPLVVILSAIMLVMLGWIAPSYLVFALVAETLWLLWGAAPFVYSQLQSQIASFWELSEATSKFANLALVSPDRAWVVWVGRVFSTMIVLVALYGGLRRLKRGYWDLTAAALVLSPAPLLAAAYGGESVFRVYLFSLPFLAFFTAAAFFPAPQCGRSAFVFPILGAACILSAVGLLFANDGKDREYRFTPDEVAASEWLYSTAPPGSLLIEGARSYPSQFMNYENFSYLPISEESEGTKERIASDPEGVLGRWMRDPRWKDAYVILTRSQKAYLEAGGYMRRGDFERIENALLVSPRFIVVHATPNVKVFTLLKPKQGLAETPSARRD</sequence>
<evidence type="ECO:0000313" key="4">
    <source>
        <dbReference type="Proteomes" id="UP000239340"/>
    </source>
</evidence>
<dbReference type="EMBL" id="CP024307">
    <property type="protein sequence ID" value="AUX76249.1"/>
    <property type="molecule type" value="Genomic_DNA"/>
</dbReference>
<feature type="transmembrane region" description="Helical" evidence="2">
    <location>
        <begin position="220"/>
        <end position="239"/>
    </location>
</feature>
<evidence type="ECO:0000256" key="1">
    <source>
        <dbReference type="SAM" id="MobiDB-lite"/>
    </source>
</evidence>
<dbReference type="AlphaFoldDB" id="A0A2L0H647"/>
<keyword evidence="2" id="KW-0472">Membrane</keyword>
<feature type="transmembrane region" description="Helical" evidence="2">
    <location>
        <begin position="351"/>
        <end position="369"/>
    </location>
</feature>
<gene>
    <name evidence="3" type="ORF">NXT3_CH01675</name>
</gene>
<keyword evidence="2" id="KW-1133">Transmembrane helix</keyword>
<feature type="transmembrane region" description="Helical" evidence="2">
    <location>
        <begin position="458"/>
        <end position="480"/>
    </location>
</feature>
<name>A0A2L0H647_RHIFR</name>
<organism evidence="3 4">
    <name type="scientific">Rhizobium fredii</name>
    <name type="common">Sinorhizobium fredii</name>
    <dbReference type="NCBI Taxonomy" id="380"/>
    <lineage>
        <taxon>Bacteria</taxon>
        <taxon>Pseudomonadati</taxon>
        <taxon>Pseudomonadota</taxon>
        <taxon>Alphaproteobacteria</taxon>
        <taxon>Hyphomicrobiales</taxon>
        <taxon>Rhizobiaceae</taxon>
        <taxon>Sinorhizobium/Ensifer group</taxon>
        <taxon>Sinorhizobium</taxon>
    </lineage>
</organism>
<feature type="transmembrane region" description="Helical" evidence="2">
    <location>
        <begin position="329"/>
        <end position="345"/>
    </location>
</feature>
<feature type="transmembrane region" description="Helical" evidence="2">
    <location>
        <begin position="185"/>
        <end position="208"/>
    </location>
</feature>